<dbReference type="InterPro" id="IPR038020">
    <property type="entry name" value="MbtH-like_sf"/>
</dbReference>
<dbReference type="Proteomes" id="UP001553843">
    <property type="component" value="Unassembled WGS sequence"/>
</dbReference>
<feature type="domain" description="MbtH-like" evidence="1">
    <location>
        <begin position="3"/>
        <end position="53"/>
    </location>
</feature>
<dbReference type="Pfam" id="PF03621">
    <property type="entry name" value="MbtH"/>
    <property type="match status" value="1"/>
</dbReference>
<evidence type="ECO:0000259" key="1">
    <source>
        <dbReference type="SMART" id="SM00923"/>
    </source>
</evidence>
<dbReference type="SUPFAM" id="SSF160582">
    <property type="entry name" value="MbtH-like"/>
    <property type="match status" value="1"/>
</dbReference>
<gene>
    <name evidence="2" type="ORF">AB0887_29170</name>
</gene>
<name>A0ABV3M462_9ACTN</name>
<dbReference type="EMBL" id="JBEYRS010000014">
    <property type="protein sequence ID" value="MEW2366004.1"/>
    <property type="molecule type" value="Genomic_DNA"/>
</dbReference>
<protein>
    <submittedName>
        <fullName evidence="2">MbtH family NRPS accessory protein</fullName>
    </submittedName>
</protein>
<evidence type="ECO:0000313" key="3">
    <source>
        <dbReference type="Proteomes" id="UP001553843"/>
    </source>
</evidence>
<sequence length="65" mass="6850">MKSAFDREDDLFLVLCGPSGRQALWPSLVPVPQGWQVVHGPAGQAGCLDHITRGVAAAAPGEVLR</sequence>
<dbReference type="InterPro" id="IPR037407">
    <property type="entry name" value="MLP_fam"/>
</dbReference>
<reference evidence="2 3" key="1">
    <citation type="submission" date="2024-06" db="EMBL/GenBank/DDBJ databases">
        <title>The Natural Products Discovery Center: Release of the First 8490 Sequenced Strains for Exploring Actinobacteria Biosynthetic Diversity.</title>
        <authorList>
            <person name="Kalkreuter E."/>
            <person name="Kautsar S.A."/>
            <person name="Yang D."/>
            <person name="Bader C.D."/>
            <person name="Teijaro C.N."/>
            <person name="Fluegel L."/>
            <person name="Davis C.M."/>
            <person name="Simpson J.R."/>
            <person name="Lauterbach L."/>
            <person name="Steele A.D."/>
            <person name="Gui C."/>
            <person name="Meng S."/>
            <person name="Li G."/>
            <person name="Viehrig K."/>
            <person name="Ye F."/>
            <person name="Su P."/>
            <person name="Kiefer A.F."/>
            <person name="Nichols A."/>
            <person name="Cepeda A.J."/>
            <person name="Yan W."/>
            <person name="Fan B."/>
            <person name="Jiang Y."/>
            <person name="Adhikari A."/>
            <person name="Zheng C.-J."/>
            <person name="Schuster L."/>
            <person name="Cowan T.M."/>
            <person name="Smanski M.J."/>
            <person name="Chevrette M.G."/>
            <person name="De Carvalho L.P.S."/>
            <person name="Shen B."/>
        </authorList>
    </citation>
    <scope>NUCLEOTIDE SEQUENCE [LARGE SCALE GENOMIC DNA]</scope>
    <source>
        <strain evidence="2 3">NPDC047833</strain>
    </source>
</reference>
<organism evidence="2 3">
    <name type="scientific">Streptomyces huasconensis</name>
    <dbReference type="NCBI Taxonomy" id="1854574"/>
    <lineage>
        <taxon>Bacteria</taxon>
        <taxon>Bacillati</taxon>
        <taxon>Actinomycetota</taxon>
        <taxon>Actinomycetes</taxon>
        <taxon>Kitasatosporales</taxon>
        <taxon>Streptomycetaceae</taxon>
        <taxon>Streptomyces</taxon>
    </lineage>
</organism>
<dbReference type="Gene3D" id="3.90.820.10">
    <property type="entry name" value="Structural Genomics, Unknown Function 30-nov-00 1gh9 Mol_id"/>
    <property type="match status" value="1"/>
</dbReference>
<keyword evidence="3" id="KW-1185">Reference proteome</keyword>
<dbReference type="PANTHER" id="PTHR38444:SF1">
    <property type="entry name" value="ENTEROBACTIN BIOSYNTHESIS PROTEIN YBDZ"/>
    <property type="match status" value="1"/>
</dbReference>
<dbReference type="SMART" id="SM00923">
    <property type="entry name" value="MbtH"/>
    <property type="match status" value="1"/>
</dbReference>
<evidence type="ECO:0000313" key="2">
    <source>
        <dbReference type="EMBL" id="MEW2366004.1"/>
    </source>
</evidence>
<proteinExistence type="predicted"/>
<comment type="caution">
    <text evidence="2">The sequence shown here is derived from an EMBL/GenBank/DDBJ whole genome shotgun (WGS) entry which is preliminary data.</text>
</comment>
<dbReference type="RefSeq" id="WP_359782770.1">
    <property type="nucleotide sequence ID" value="NZ_JBEYRR010000012.1"/>
</dbReference>
<dbReference type="PANTHER" id="PTHR38444">
    <property type="entry name" value="ENTEROBACTIN BIOSYNTHESIS PROTEIN YBDZ"/>
    <property type="match status" value="1"/>
</dbReference>
<dbReference type="InterPro" id="IPR005153">
    <property type="entry name" value="MbtH-like_dom"/>
</dbReference>
<accession>A0ABV3M462</accession>